<feature type="non-terminal residue" evidence="2">
    <location>
        <position position="289"/>
    </location>
</feature>
<reference evidence="2" key="1">
    <citation type="submission" date="2020-03" db="EMBL/GenBank/DDBJ databases">
        <title>Hybrid Assembly of Korean Phytophthora infestans isolates.</title>
        <authorList>
            <person name="Prokchorchik M."/>
            <person name="Lee Y."/>
            <person name="Seo J."/>
            <person name="Cho J.-H."/>
            <person name="Park Y.-E."/>
            <person name="Jang D.-C."/>
            <person name="Im J.-S."/>
            <person name="Choi J.-G."/>
            <person name="Park H.-J."/>
            <person name="Lee G.-B."/>
            <person name="Lee Y.-G."/>
            <person name="Hong S.-Y."/>
            <person name="Cho K."/>
            <person name="Sohn K.H."/>
        </authorList>
    </citation>
    <scope>NUCLEOTIDE SEQUENCE</scope>
    <source>
        <strain evidence="2">KR_2_A2</strain>
    </source>
</reference>
<name>A0A8S9V2Z2_PHYIN</name>
<feature type="non-terminal residue" evidence="2">
    <location>
        <position position="1"/>
    </location>
</feature>
<evidence type="ECO:0000256" key="1">
    <source>
        <dbReference type="SAM" id="MobiDB-lite"/>
    </source>
</evidence>
<protein>
    <submittedName>
        <fullName evidence="2">Uncharacterized protein</fullName>
    </submittedName>
</protein>
<dbReference type="EMBL" id="JAACNO010000480">
    <property type="protein sequence ID" value="KAF4147310.1"/>
    <property type="molecule type" value="Genomic_DNA"/>
</dbReference>
<evidence type="ECO:0000313" key="3">
    <source>
        <dbReference type="Proteomes" id="UP000704712"/>
    </source>
</evidence>
<evidence type="ECO:0000313" key="2">
    <source>
        <dbReference type="EMBL" id="KAF4147310.1"/>
    </source>
</evidence>
<gene>
    <name evidence="2" type="ORF">GN958_ATG03490</name>
</gene>
<dbReference type="AlphaFoldDB" id="A0A8S9V2Z2"/>
<proteinExistence type="predicted"/>
<dbReference type="Proteomes" id="UP000704712">
    <property type="component" value="Unassembled WGS sequence"/>
</dbReference>
<organism evidence="2 3">
    <name type="scientific">Phytophthora infestans</name>
    <name type="common">Potato late blight agent</name>
    <name type="synonym">Botrytis infestans</name>
    <dbReference type="NCBI Taxonomy" id="4787"/>
    <lineage>
        <taxon>Eukaryota</taxon>
        <taxon>Sar</taxon>
        <taxon>Stramenopiles</taxon>
        <taxon>Oomycota</taxon>
        <taxon>Peronosporomycetes</taxon>
        <taxon>Peronosporales</taxon>
        <taxon>Peronosporaceae</taxon>
        <taxon>Phytophthora</taxon>
    </lineage>
</organism>
<feature type="region of interest" description="Disordered" evidence="1">
    <location>
        <begin position="124"/>
        <end position="176"/>
    </location>
</feature>
<accession>A0A8S9V2Z2</accession>
<sequence>DSTSHNGDTNTNATAAIPVSLGSISPPYVTDVPHAALRQEYEEAIEARCGVTGEVKGKALRSIKTSFNRQSRSTLCKLEWGTTVEAVSYDRFAEGLNKIVGNVMNNAILKLWTREIVRARTNVSVDGQTQASPGALRNAGKSKSDDDQGSRHDNQRGSRKAEKVSERPRSVQIQENPILAAQSKPRIGCFHFGKAHRLCLCPDLDEPSAKETILRVDVPSTTNRENGPTVTINRALKLPYCADSGWDMNSISRKHVDLLCEQDLAVVLAELDAQITSRADEKGLHTSTH</sequence>
<comment type="caution">
    <text evidence="2">The sequence shown here is derived from an EMBL/GenBank/DDBJ whole genome shotgun (WGS) entry which is preliminary data.</text>
</comment>
<feature type="compositionally biased region" description="Basic and acidic residues" evidence="1">
    <location>
        <begin position="142"/>
        <end position="169"/>
    </location>
</feature>